<gene>
    <name evidence="4" type="ORF">QE152_g7835</name>
</gene>
<reference evidence="4 5" key="1">
    <citation type="journal article" date="2024" name="BMC Genomics">
        <title>De novo assembly and annotation of Popillia japonica's genome with initial clues to its potential as an invasive pest.</title>
        <authorList>
            <person name="Cucini C."/>
            <person name="Boschi S."/>
            <person name="Funari R."/>
            <person name="Cardaioli E."/>
            <person name="Iannotti N."/>
            <person name="Marturano G."/>
            <person name="Paoli F."/>
            <person name="Bruttini M."/>
            <person name="Carapelli A."/>
            <person name="Frati F."/>
            <person name="Nardi F."/>
        </authorList>
    </citation>
    <scope>NUCLEOTIDE SEQUENCE [LARGE SCALE GENOMIC DNA]</scope>
    <source>
        <strain evidence="4">DMR45628</strain>
    </source>
</reference>
<evidence type="ECO:0000313" key="5">
    <source>
        <dbReference type="Proteomes" id="UP001458880"/>
    </source>
</evidence>
<dbReference type="Gene3D" id="3.40.50.300">
    <property type="entry name" value="P-loop containing nucleotide triphosphate hydrolases"/>
    <property type="match status" value="1"/>
</dbReference>
<dbReference type="PANTHER" id="PTHR11783">
    <property type="entry name" value="SULFOTRANSFERASE SULT"/>
    <property type="match status" value="1"/>
</dbReference>
<evidence type="ECO:0000259" key="3">
    <source>
        <dbReference type="Pfam" id="PF00685"/>
    </source>
</evidence>
<accession>A0AAW1MDE8</accession>
<evidence type="ECO:0000313" key="4">
    <source>
        <dbReference type="EMBL" id="KAK9744348.1"/>
    </source>
</evidence>
<dbReference type="InterPro" id="IPR000863">
    <property type="entry name" value="Sulfotransferase_dom"/>
</dbReference>
<sequence length="282" mass="32932">MPIEFFDVIDDILETEVRKDDIWLTGFPRVGHTWLQEIIWLIGNDLNFKYASNSIQQLRAPRFEHSVHNNALFRRYVGDNSVKYVKSMPSPRYIKTNLPYDFLPKQIKTVKPKLIYMTRNPKDVYCSFYKFIKAAYDYDVGFKETAASFCDGKMPMGCPIEHVLPFWNRRNEPNILFLTYEDLKSDTAKVIKLVADFLEKSLNSNQIDQIMDYVSLENMRKNPNVNMDWFFQSMKNGANGYSFIGDGIVGGWKNQLSPDIDKVFDAWIERKTKGTGLTFQFT</sequence>
<dbReference type="Proteomes" id="UP001458880">
    <property type="component" value="Unassembled WGS sequence"/>
</dbReference>
<dbReference type="InterPro" id="IPR027417">
    <property type="entry name" value="P-loop_NTPase"/>
</dbReference>
<dbReference type="EMBL" id="JASPKY010000059">
    <property type="protein sequence ID" value="KAK9744348.1"/>
    <property type="molecule type" value="Genomic_DNA"/>
</dbReference>
<name>A0AAW1MDE8_POPJA</name>
<comment type="caution">
    <text evidence="4">The sequence shown here is derived from an EMBL/GenBank/DDBJ whole genome shotgun (WGS) entry which is preliminary data.</text>
</comment>
<dbReference type="SUPFAM" id="SSF52540">
    <property type="entry name" value="P-loop containing nucleoside triphosphate hydrolases"/>
    <property type="match status" value="1"/>
</dbReference>
<evidence type="ECO:0000256" key="2">
    <source>
        <dbReference type="ARBA" id="ARBA00022679"/>
    </source>
</evidence>
<keyword evidence="2" id="KW-0808">Transferase</keyword>
<comment type="similarity">
    <text evidence="1">Belongs to the sulfotransferase 1 family.</text>
</comment>
<dbReference type="AlphaFoldDB" id="A0AAW1MDE8"/>
<protein>
    <submittedName>
        <fullName evidence="4">Sulfotransferase domain</fullName>
    </submittedName>
</protein>
<dbReference type="Pfam" id="PF00685">
    <property type="entry name" value="Sulfotransfer_1"/>
    <property type="match status" value="1"/>
</dbReference>
<keyword evidence="5" id="KW-1185">Reference proteome</keyword>
<organism evidence="4 5">
    <name type="scientific">Popillia japonica</name>
    <name type="common">Japanese beetle</name>
    <dbReference type="NCBI Taxonomy" id="7064"/>
    <lineage>
        <taxon>Eukaryota</taxon>
        <taxon>Metazoa</taxon>
        <taxon>Ecdysozoa</taxon>
        <taxon>Arthropoda</taxon>
        <taxon>Hexapoda</taxon>
        <taxon>Insecta</taxon>
        <taxon>Pterygota</taxon>
        <taxon>Neoptera</taxon>
        <taxon>Endopterygota</taxon>
        <taxon>Coleoptera</taxon>
        <taxon>Polyphaga</taxon>
        <taxon>Scarabaeiformia</taxon>
        <taxon>Scarabaeidae</taxon>
        <taxon>Rutelinae</taxon>
        <taxon>Popillia</taxon>
    </lineage>
</organism>
<feature type="domain" description="Sulfotransferase" evidence="3">
    <location>
        <begin position="19"/>
        <end position="276"/>
    </location>
</feature>
<proteinExistence type="inferred from homology"/>
<dbReference type="GO" id="GO:0008146">
    <property type="term" value="F:sulfotransferase activity"/>
    <property type="evidence" value="ECO:0007669"/>
    <property type="project" value="InterPro"/>
</dbReference>
<evidence type="ECO:0000256" key="1">
    <source>
        <dbReference type="ARBA" id="ARBA00005771"/>
    </source>
</evidence>